<keyword evidence="3" id="KW-1185">Reference proteome</keyword>
<dbReference type="RefSeq" id="XP_062681642.1">
    <property type="nucleotide sequence ID" value="XM_062821671.1"/>
</dbReference>
<proteinExistence type="predicted"/>
<dbReference type="Proteomes" id="UP001278500">
    <property type="component" value="Unassembled WGS sequence"/>
</dbReference>
<dbReference type="GeneID" id="87858825"/>
<reference evidence="2" key="2">
    <citation type="submission" date="2023-06" db="EMBL/GenBank/DDBJ databases">
        <authorList>
            <consortium name="Lawrence Berkeley National Laboratory"/>
            <person name="Haridas S."/>
            <person name="Hensen N."/>
            <person name="Bonometti L."/>
            <person name="Westerberg I."/>
            <person name="Brannstrom I.O."/>
            <person name="Guillou S."/>
            <person name="Cros-Aarteil S."/>
            <person name="Calhoun S."/>
            <person name="Kuo A."/>
            <person name="Mondo S."/>
            <person name="Pangilinan J."/>
            <person name="Riley R."/>
            <person name="Labutti K."/>
            <person name="Andreopoulos B."/>
            <person name="Lipzen A."/>
            <person name="Chen C."/>
            <person name="Yanf M."/>
            <person name="Daum C."/>
            <person name="Ng V."/>
            <person name="Clum A."/>
            <person name="Steindorff A."/>
            <person name="Ohm R."/>
            <person name="Martin F."/>
            <person name="Silar P."/>
            <person name="Natvig D."/>
            <person name="Lalanne C."/>
            <person name="Gautier V."/>
            <person name="Ament-Velasquez S.L."/>
            <person name="Kruys A."/>
            <person name="Hutchinson M.I."/>
            <person name="Powell A.J."/>
            <person name="Barry K."/>
            <person name="Miller A.N."/>
            <person name="Grigoriev I.V."/>
            <person name="Debuchy R."/>
            <person name="Gladieux P."/>
            <person name="Thoren M.H."/>
            <person name="Johannesson H."/>
        </authorList>
    </citation>
    <scope>NUCLEOTIDE SEQUENCE</scope>
    <source>
        <strain evidence="2">CBS 560.94</strain>
    </source>
</reference>
<evidence type="ECO:0000313" key="2">
    <source>
        <dbReference type="EMBL" id="KAK3345029.1"/>
    </source>
</evidence>
<comment type="caution">
    <text evidence="2">The sequence shown here is derived from an EMBL/GenBank/DDBJ whole genome shotgun (WGS) entry which is preliminary data.</text>
</comment>
<dbReference type="AlphaFoldDB" id="A0AAE0JES4"/>
<sequence length="91" mass="10246">MIQQEVLTAHPSSSKDRFNIKPSFSRDPARSRHTPLMEGASYDQVVHKSVQYRQHPGTILPRSLVLICPLPNRYILAHLKGSSIRTVSVVV</sequence>
<feature type="region of interest" description="Disordered" evidence="1">
    <location>
        <begin position="1"/>
        <end position="34"/>
    </location>
</feature>
<reference evidence="2" key="1">
    <citation type="journal article" date="2023" name="Mol. Phylogenet. Evol.">
        <title>Genome-scale phylogeny and comparative genomics of the fungal order Sordariales.</title>
        <authorList>
            <person name="Hensen N."/>
            <person name="Bonometti L."/>
            <person name="Westerberg I."/>
            <person name="Brannstrom I.O."/>
            <person name="Guillou S."/>
            <person name="Cros-Aarteil S."/>
            <person name="Calhoun S."/>
            <person name="Haridas S."/>
            <person name="Kuo A."/>
            <person name="Mondo S."/>
            <person name="Pangilinan J."/>
            <person name="Riley R."/>
            <person name="LaButti K."/>
            <person name="Andreopoulos B."/>
            <person name="Lipzen A."/>
            <person name="Chen C."/>
            <person name="Yan M."/>
            <person name="Daum C."/>
            <person name="Ng V."/>
            <person name="Clum A."/>
            <person name="Steindorff A."/>
            <person name="Ohm R.A."/>
            <person name="Martin F."/>
            <person name="Silar P."/>
            <person name="Natvig D.O."/>
            <person name="Lalanne C."/>
            <person name="Gautier V."/>
            <person name="Ament-Velasquez S.L."/>
            <person name="Kruys A."/>
            <person name="Hutchinson M.I."/>
            <person name="Powell A.J."/>
            <person name="Barry K."/>
            <person name="Miller A.N."/>
            <person name="Grigoriev I.V."/>
            <person name="Debuchy R."/>
            <person name="Gladieux P."/>
            <person name="Hiltunen Thoren M."/>
            <person name="Johannesson H."/>
        </authorList>
    </citation>
    <scope>NUCLEOTIDE SEQUENCE</scope>
    <source>
        <strain evidence="2">CBS 560.94</strain>
    </source>
</reference>
<dbReference type="EMBL" id="JAUEPP010000004">
    <property type="protein sequence ID" value="KAK3345029.1"/>
    <property type="molecule type" value="Genomic_DNA"/>
</dbReference>
<accession>A0AAE0JES4</accession>
<gene>
    <name evidence="2" type="ORF">B0H65DRAFT_192839</name>
</gene>
<feature type="compositionally biased region" description="Polar residues" evidence="1">
    <location>
        <begin position="1"/>
        <end position="12"/>
    </location>
</feature>
<evidence type="ECO:0000313" key="3">
    <source>
        <dbReference type="Proteomes" id="UP001278500"/>
    </source>
</evidence>
<evidence type="ECO:0000256" key="1">
    <source>
        <dbReference type="SAM" id="MobiDB-lite"/>
    </source>
</evidence>
<organism evidence="2 3">
    <name type="scientific">Neurospora tetraspora</name>
    <dbReference type="NCBI Taxonomy" id="94610"/>
    <lineage>
        <taxon>Eukaryota</taxon>
        <taxon>Fungi</taxon>
        <taxon>Dikarya</taxon>
        <taxon>Ascomycota</taxon>
        <taxon>Pezizomycotina</taxon>
        <taxon>Sordariomycetes</taxon>
        <taxon>Sordariomycetidae</taxon>
        <taxon>Sordariales</taxon>
        <taxon>Sordariaceae</taxon>
        <taxon>Neurospora</taxon>
    </lineage>
</organism>
<protein>
    <submittedName>
        <fullName evidence="2">Uncharacterized protein</fullName>
    </submittedName>
</protein>
<name>A0AAE0JES4_9PEZI</name>